<feature type="transmembrane region" description="Helical" evidence="8">
    <location>
        <begin position="140"/>
        <end position="159"/>
    </location>
</feature>
<accession>A0A7S3G4U3</accession>
<evidence type="ECO:0000259" key="10">
    <source>
        <dbReference type="PROSITE" id="PS50110"/>
    </source>
</evidence>
<dbReference type="Pfam" id="PF00512">
    <property type="entry name" value="HisKA"/>
    <property type="match status" value="1"/>
</dbReference>
<comment type="catalytic activity">
    <reaction evidence="1">
        <text>ATP + protein L-histidine = ADP + protein N-phospho-L-histidine.</text>
        <dbReference type="EC" id="2.7.13.3"/>
    </reaction>
</comment>
<dbReference type="InterPro" id="IPR011006">
    <property type="entry name" value="CheY-like_superfamily"/>
</dbReference>
<dbReference type="InterPro" id="IPR001789">
    <property type="entry name" value="Sig_transdc_resp-reg_receiver"/>
</dbReference>
<feature type="domain" description="Response regulatory" evidence="10">
    <location>
        <begin position="1112"/>
        <end position="1244"/>
    </location>
</feature>
<keyword evidence="3 6" id="KW-0597">Phosphoprotein</keyword>
<dbReference type="SUPFAM" id="SSF55874">
    <property type="entry name" value="ATPase domain of HSP90 chaperone/DNA topoisomerase II/histidine kinase"/>
    <property type="match status" value="1"/>
</dbReference>
<proteinExistence type="predicted"/>
<evidence type="ECO:0000256" key="1">
    <source>
        <dbReference type="ARBA" id="ARBA00000085"/>
    </source>
</evidence>
<protein>
    <recommendedName>
        <fullName evidence="2">histidine kinase</fullName>
        <ecNumber evidence="2">2.7.13.3</ecNumber>
    </recommendedName>
</protein>
<dbReference type="PRINTS" id="PR00344">
    <property type="entry name" value="BCTRLSENSOR"/>
</dbReference>
<dbReference type="Pfam" id="PF02518">
    <property type="entry name" value="HATPase_c"/>
    <property type="match status" value="1"/>
</dbReference>
<dbReference type="Gene3D" id="1.10.287.130">
    <property type="match status" value="1"/>
</dbReference>
<dbReference type="CDD" id="cd00082">
    <property type="entry name" value="HisKA"/>
    <property type="match status" value="1"/>
</dbReference>
<dbReference type="SUPFAM" id="SSF47384">
    <property type="entry name" value="Homodimeric domain of signal transducing histidine kinase"/>
    <property type="match status" value="1"/>
</dbReference>
<feature type="compositionally biased region" description="Basic and acidic residues" evidence="7">
    <location>
        <begin position="1075"/>
        <end position="1097"/>
    </location>
</feature>
<organism evidence="11">
    <name type="scientific">Palpitomonas bilix</name>
    <dbReference type="NCBI Taxonomy" id="652834"/>
    <lineage>
        <taxon>Eukaryota</taxon>
        <taxon>Eukaryota incertae sedis</taxon>
    </lineage>
</organism>
<evidence type="ECO:0000256" key="6">
    <source>
        <dbReference type="PROSITE-ProRule" id="PRU00169"/>
    </source>
</evidence>
<dbReference type="Gene3D" id="3.40.50.2300">
    <property type="match status" value="1"/>
</dbReference>
<dbReference type="PANTHER" id="PTHR43047">
    <property type="entry name" value="TWO-COMPONENT HISTIDINE PROTEIN KINASE"/>
    <property type="match status" value="1"/>
</dbReference>
<evidence type="ECO:0000313" key="11">
    <source>
        <dbReference type="EMBL" id="CAE0244332.1"/>
    </source>
</evidence>
<dbReference type="InterPro" id="IPR036890">
    <property type="entry name" value="HATPase_C_sf"/>
</dbReference>
<feature type="transmembrane region" description="Helical" evidence="8">
    <location>
        <begin position="105"/>
        <end position="128"/>
    </location>
</feature>
<evidence type="ECO:0000256" key="4">
    <source>
        <dbReference type="ARBA" id="ARBA00022679"/>
    </source>
</evidence>
<dbReference type="SMART" id="SM00388">
    <property type="entry name" value="HisKA"/>
    <property type="match status" value="1"/>
</dbReference>
<dbReference type="CDD" id="cd00156">
    <property type="entry name" value="REC"/>
    <property type="match status" value="1"/>
</dbReference>
<keyword evidence="8" id="KW-0472">Membrane</keyword>
<reference evidence="11" key="1">
    <citation type="submission" date="2021-01" db="EMBL/GenBank/DDBJ databases">
        <authorList>
            <person name="Corre E."/>
            <person name="Pelletier E."/>
            <person name="Niang G."/>
            <person name="Scheremetjew M."/>
            <person name="Finn R."/>
            <person name="Kale V."/>
            <person name="Holt S."/>
            <person name="Cochrane G."/>
            <person name="Meng A."/>
            <person name="Brown T."/>
            <person name="Cohen L."/>
        </authorList>
    </citation>
    <scope>NUCLEOTIDE SEQUENCE</scope>
    <source>
        <strain evidence="11">NIES-2562</strain>
    </source>
</reference>
<dbReference type="EC" id="2.7.13.3" evidence="2"/>
<gene>
    <name evidence="11" type="ORF">PBIL07802_LOCUS6507</name>
</gene>
<dbReference type="InterPro" id="IPR003594">
    <property type="entry name" value="HATPase_dom"/>
</dbReference>
<keyword evidence="8" id="KW-0812">Transmembrane</keyword>
<dbReference type="SMART" id="SM00387">
    <property type="entry name" value="HATPase_c"/>
    <property type="match status" value="1"/>
</dbReference>
<keyword evidence="8" id="KW-1133">Transmembrane helix</keyword>
<feature type="transmembrane region" description="Helical" evidence="8">
    <location>
        <begin position="276"/>
        <end position="295"/>
    </location>
</feature>
<dbReference type="PANTHER" id="PTHR43047:SF72">
    <property type="entry name" value="OSMOSENSING HISTIDINE PROTEIN KINASE SLN1"/>
    <property type="match status" value="1"/>
</dbReference>
<dbReference type="PROSITE" id="PS50110">
    <property type="entry name" value="RESPONSE_REGULATORY"/>
    <property type="match status" value="1"/>
</dbReference>
<dbReference type="GO" id="GO:0009927">
    <property type="term" value="F:histidine phosphotransfer kinase activity"/>
    <property type="evidence" value="ECO:0007669"/>
    <property type="project" value="TreeGrafter"/>
</dbReference>
<dbReference type="GO" id="GO:0000155">
    <property type="term" value="F:phosphorelay sensor kinase activity"/>
    <property type="evidence" value="ECO:0007669"/>
    <property type="project" value="InterPro"/>
</dbReference>
<dbReference type="InterPro" id="IPR005467">
    <property type="entry name" value="His_kinase_dom"/>
</dbReference>
<evidence type="ECO:0000256" key="7">
    <source>
        <dbReference type="SAM" id="MobiDB-lite"/>
    </source>
</evidence>
<dbReference type="Pfam" id="PF00072">
    <property type="entry name" value="Response_reg"/>
    <property type="match status" value="1"/>
</dbReference>
<dbReference type="SUPFAM" id="SSF52172">
    <property type="entry name" value="CheY-like"/>
    <property type="match status" value="1"/>
</dbReference>
<evidence type="ECO:0000256" key="5">
    <source>
        <dbReference type="ARBA" id="ARBA00022777"/>
    </source>
</evidence>
<keyword evidence="5" id="KW-0418">Kinase</keyword>
<feature type="transmembrane region" description="Helical" evidence="8">
    <location>
        <begin position="171"/>
        <end position="193"/>
    </location>
</feature>
<dbReference type="InterPro" id="IPR003661">
    <property type="entry name" value="HisK_dim/P_dom"/>
</dbReference>
<name>A0A7S3G4U3_9EUKA</name>
<feature type="transmembrane region" description="Helical" evidence="8">
    <location>
        <begin position="246"/>
        <end position="264"/>
    </location>
</feature>
<dbReference type="SMART" id="SM00448">
    <property type="entry name" value="REC"/>
    <property type="match status" value="1"/>
</dbReference>
<dbReference type="GO" id="GO:0005886">
    <property type="term" value="C:plasma membrane"/>
    <property type="evidence" value="ECO:0007669"/>
    <property type="project" value="TreeGrafter"/>
</dbReference>
<feature type="compositionally biased region" description="Polar residues" evidence="7">
    <location>
        <begin position="19"/>
        <end position="29"/>
    </location>
</feature>
<feature type="region of interest" description="Disordered" evidence="7">
    <location>
        <begin position="1"/>
        <end position="33"/>
    </location>
</feature>
<feature type="domain" description="Histidine kinase" evidence="9">
    <location>
        <begin position="338"/>
        <end position="627"/>
    </location>
</feature>
<evidence type="ECO:0000259" key="9">
    <source>
        <dbReference type="PROSITE" id="PS50109"/>
    </source>
</evidence>
<dbReference type="InterPro" id="IPR036097">
    <property type="entry name" value="HisK_dim/P_sf"/>
</dbReference>
<keyword evidence="4" id="KW-0808">Transferase</keyword>
<feature type="region of interest" description="Disordered" evidence="7">
    <location>
        <begin position="479"/>
        <end position="559"/>
    </location>
</feature>
<dbReference type="CDD" id="cd00075">
    <property type="entry name" value="HATPase"/>
    <property type="match status" value="1"/>
</dbReference>
<dbReference type="InterPro" id="IPR004358">
    <property type="entry name" value="Sig_transdc_His_kin-like_C"/>
</dbReference>
<dbReference type="AlphaFoldDB" id="A0A7S3G4U3"/>
<dbReference type="EMBL" id="HBIB01010183">
    <property type="protein sequence ID" value="CAE0244332.1"/>
    <property type="molecule type" value="Transcribed_RNA"/>
</dbReference>
<feature type="modified residue" description="4-aspartylphosphate" evidence="6">
    <location>
        <position position="1179"/>
    </location>
</feature>
<evidence type="ECO:0000256" key="2">
    <source>
        <dbReference type="ARBA" id="ARBA00012438"/>
    </source>
</evidence>
<evidence type="ECO:0000256" key="8">
    <source>
        <dbReference type="SAM" id="Phobius"/>
    </source>
</evidence>
<dbReference type="Gene3D" id="3.30.565.10">
    <property type="entry name" value="Histidine kinase-like ATPase, C-terminal domain"/>
    <property type="match status" value="1"/>
</dbReference>
<dbReference type="PROSITE" id="PS50109">
    <property type="entry name" value="HIS_KIN"/>
    <property type="match status" value="1"/>
</dbReference>
<sequence>MAVVDNRISPYRSEAPPSHDTSQRSTSCAKRSDVGDILSEVSLEGQSSAFGADEREWEEVLGVSLAKARRKEFENHYSGCIRATFKSRALEKGFNDYHIRHWKQLAFITALLELLVVLLGNTLSFFMLDREAAPSALPTAAALVAVYLVFFAVLVAATHSKKVKSKVLFRIISVYELVYLLATLIGHCIIPLIDGPFQSGIGRGSCNCSSPSIINEGVAGTSASWKAVICLASSIVLMPGRAVTRAAMFLIFWCCYVGLGWLALYTHGAVPNETTILVFVVTAMGVVGVTVLTQMQNHYDRVAFLSWASEGRRRIRASKEREKVLAEEGQQRQSFLASVAHDIRTPVHAIQGILELLQNEDRIDMDLRDDFLMLRTSSETLMRLVNDFLDLAKGEAGGLTLENGTFNPYRVTEDQVLALCAKVHHKSIDVQCFIDPKTVPRKIVGDFSRYTQVLNNLLSNAYKFSPPGSTIYLTLEEDTEEYDDEDDNKAKEGAGGARSSIAGVREGGSVKLSTSSAKKNSEEGQRKTAPFPPSQSYSKRKLPAPSRPNAWRGRLSVRDEGPGIPAKEIHHIFEKFYQTSVKSKDLKSTGLGLTICRQICEAMGGRIGVVSREGEGANFVATFAFEQVDNEHEGPVSRSSSAVSSGAKNSIMQRSEKDLIAAGLGRVSSVADSPSKGRDGDVVCVLSSAAKKRGATSSTIEYAKECLHSLGFTPAASDLAMSLDESSGVRLFYKTKKECVGMMDWQPAFVDDQQEGGEAYHGEVSLPLDVLRSQSLGQLPENDLLKPAFSFADPTSKRYTNSFNTKLPRPQGKQRQVGGAINELQAHMFSNSFFQKGVLDGFNDRSLEVLPQLAEHQSVILSQRPRASTLLARAAMHEILFIDVPLTSGAIDSWCLAMVKQIVQRGWEAGKRRLSSSSPAMQQRYHLSVVFVYPIGVLRAEKARELLAKLQTWVTQAQCSFQAMSGKMRRKDGVSGEEVMEARENKEVAAWMDFSLKMMAKPVRRSTVWNGVMECLREPISNLNAGSMRNCMESGMESGIERSSEAPEYLNMATPTRRTKLDPLWHSAEKKAVRERAHSHVSDESREVVVVENEGGRPRSKSKVKRMLEHLHVLIVDDEQMNIAILRRMLRALGVKSIDSSTSGEDALAKMKATGFGMSMSGRKEEVEEDMMTDVLLIDRQLGGMSGDDVVKAARHAGLACPVILVTAAITAEQREASAMKGVNEVLLKPFKASDLTSILLRWCPQP</sequence>
<evidence type="ECO:0000256" key="3">
    <source>
        <dbReference type="ARBA" id="ARBA00022553"/>
    </source>
</evidence>
<feature type="region of interest" description="Disordered" evidence="7">
    <location>
        <begin position="1075"/>
        <end position="1103"/>
    </location>
</feature>